<sequence length="140" mass="16305">DYISKTEVAENFVDNDKAYQIFQRICAIERKIDKFKHENNRIPPSQLYDMFDWLEKQQSQEHRGDYMPRSVRQGAKPENTCISCVFFHPHHHARANCKSSLLGICSFIGDILNGAEFYVDRKSLCNRFKKSEADVRATDG</sequence>
<name>X0WDN8_9ZZZZ</name>
<protein>
    <submittedName>
        <fullName evidence="1">Uncharacterized protein</fullName>
    </submittedName>
</protein>
<evidence type="ECO:0000313" key="1">
    <source>
        <dbReference type="EMBL" id="GAG21307.1"/>
    </source>
</evidence>
<accession>X0WDN8</accession>
<reference evidence="1" key="1">
    <citation type="journal article" date="2014" name="Front. Microbiol.">
        <title>High frequency of phylogenetically diverse reductive dehalogenase-homologous genes in deep subseafloor sedimentary metagenomes.</title>
        <authorList>
            <person name="Kawai M."/>
            <person name="Futagami T."/>
            <person name="Toyoda A."/>
            <person name="Takaki Y."/>
            <person name="Nishi S."/>
            <person name="Hori S."/>
            <person name="Arai W."/>
            <person name="Tsubouchi T."/>
            <person name="Morono Y."/>
            <person name="Uchiyama I."/>
            <person name="Ito T."/>
            <person name="Fujiyama A."/>
            <person name="Inagaki F."/>
            <person name="Takami H."/>
        </authorList>
    </citation>
    <scope>NUCLEOTIDE SEQUENCE</scope>
    <source>
        <strain evidence="1">Expedition CK06-06</strain>
    </source>
</reference>
<proteinExistence type="predicted"/>
<dbReference type="EMBL" id="BARS01036998">
    <property type="protein sequence ID" value="GAG21307.1"/>
    <property type="molecule type" value="Genomic_DNA"/>
</dbReference>
<organism evidence="1">
    <name type="scientific">marine sediment metagenome</name>
    <dbReference type="NCBI Taxonomy" id="412755"/>
    <lineage>
        <taxon>unclassified sequences</taxon>
        <taxon>metagenomes</taxon>
        <taxon>ecological metagenomes</taxon>
    </lineage>
</organism>
<comment type="caution">
    <text evidence="1">The sequence shown here is derived from an EMBL/GenBank/DDBJ whole genome shotgun (WGS) entry which is preliminary data.</text>
</comment>
<gene>
    <name evidence="1" type="ORF">S01H1_56786</name>
</gene>
<dbReference type="AlphaFoldDB" id="X0WDN8"/>
<feature type="non-terminal residue" evidence="1">
    <location>
        <position position="1"/>
    </location>
</feature>